<dbReference type="Pfam" id="PF02885">
    <property type="entry name" value="Glycos_trans_3N"/>
    <property type="match status" value="1"/>
</dbReference>
<dbReference type="InterPro" id="IPR035902">
    <property type="entry name" value="Nuc_phospho_transferase"/>
</dbReference>
<dbReference type="SUPFAM" id="SSF52418">
    <property type="entry name" value="Nucleoside phosphorylase/phosphoribosyltransferase catalytic domain"/>
    <property type="match status" value="1"/>
</dbReference>
<dbReference type="InterPro" id="IPR000312">
    <property type="entry name" value="Glycosyl_Trfase_fam3"/>
</dbReference>
<evidence type="ECO:0000256" key="4">
    <source>
        <dbReference type="ARBA" id="ARBA00022679"/>
    </source>
</evidence>
<proteinExistence type="inferred from homology"/>
<feature type="binding site" evidence="9">
    <location>
        <begin position="100"/>
        <end position="101"/>
    </location>
    <ligand>
        <name>5-phospho-alpha-D-ribose 1-diphosphate</name>
        <dbReference type="ChEBI" id="CHEBI:58017"/>
    </ligand>
</feature>
<dbReference type="Pfam" id="PF00591">
    <property type="entry name" value="Glycos_transf_3"/>
    <property type="match status" value="1"/>
</dbReference>
<feature type="binding site" evidence="9">
    <location>
        <position position="128"/>
    </location>
    <ligand>
        <name>anthranilate</name>
        <dbReference type="ChEBI" id="CHEBI:16567"/>
        <label>1</label>
    </ligand>
</feature>
<dbReference type="GO" id="GO:0000162">
    <property type="term" value="P:L-tryptophan biosynthetic process"/>
    <property type="evidence" value="ECO:0007669"/>
    <property type="project" value="UniProtKB-UniRule"/>
</dbReference>
<protein>
    <recommendedName>
        <fullName evidence="9">Anthranilate phosphoribosyltransferase</fullName>
        <ecNumber evidence="9">2.4.2.18</ecNumber>
    </recommendedName>
</protein>
<dbReference type="InterPro" id="IPR005940">
    <property type="entry name" value="Anthranilate_Pribosyl_Tfrase"/>
</dbReference>
<comment type="caution">
    <text evidence="9">Lacks conserved residue(s) required for the propagation of feature annotation.</text>
</comment>
<gene>
    <name evidence="9 12" type="primary">trpD</name>
    <name evidence="12" type="ORF">E2C06_30155</name>
</gene>
<keyword evidence="9" id="KW-0479">Metal-binding</keyword>
<dbReference type="RefSeq" id="WP_133292285.1">
    <property type="nucleotide sequence ID" value="NZ_SMSJ01000090.1"/>
</dbReference>
<feature type="binding site" evidence="9">
    <location>
        <position position="137"/>
    </location>
    <ligand>
        <name>5-phospho-alpha-D-ribose 1-diphosphate</name>
        <dbReference type="ChEBI" id="CHEBI:58017"/>
    </ligand>
</feature>
<feature type="binding site" evidence="9">
    <location>
        <position position="97"/>
    </location>
    <ligand>
        <name>5-phospho-alpha-D-ribose 1-diphosphate</name>
        <dbReference type="ChEBI" id="CHEBI:58017"/>
    </ligand>
</feature>
<reference evidence="12 13" key="1">
    <citation type="journal article" date="2016" name="J. Microbiol.">
        <title>Dankookia rubra gen. nov., sp. nov., an alphaproteobacterium isolated from sediment of a shallow stream.</title>
        <authorList>
            <person name="Kim W.H."/>
            <person name="Kim D.H."/>
            <person name="Kang K."/>
            <person name="Ahn T.Y."/>
        </authorList>
    </citation>
    <scope>NUCLEOTIDE SEQUENCE [LARGE SCALE GENOMIC DNA]</scope>
    <source>
        <strain evidence="12 13">JCM30602</strain>
    </source>
</reference>
<keyword evidence="9" id="KW-0460">Magnesium</keyword>
<keyword evidence="6 9" id="KW-0057">Aromatic amino acid biosynthesis</keyword>
<dbReference type="NCBIfam" id="TIGR01245">
    <property type="entry name" value="trpD"/>
    <property type="match status" value="1"/>
</dbReference>
<keyword evidence="3 9" id="KW-0328">Glycosyltransferase</keyword>
<evidence type="ECO:0000313" key="13">
    <source>
        <dbReference type="Proteomes" id="UP000295096"/>
    </source>
</evidence>
<feature type="binding site" evidence="9">
    <location>
        <begin position="125"/>
        <end position="133"/>
    </location>
    <ligand>
        <name>5-phospho-alpha-D-ribose 1-diphosphate</name>
        <dbReference type="ChEBI" id="CHEBI:58017"/>
    </ligand>
</feature>
<dbReference type="UniPathway" id="UPA00035">
    <property type="reaction ID" value="UER00041"/>
</dbReference>
<feature type="binding site" evidence="9">
    <location>
        <position position="243"/>
    </location>
    <ligand>
        <name>Mg(2+)</name>
        <dbReference type="ChEBI" id="CHEBI:18420"/>
        <label>1</label>
    </ligand>
</feature>
<feature type="binding site" evidence="9">
    <location>
        <position position="243"/>
    </location>
    <ligand>
        <name>Mg(2+)</name>
        <dbReference type="ChEBI" id="CHEBI:18420"/>
        <label>2</label>
    </ligand>
</feature>
<dbReference type="SUPFAM" id="SSF47648">
    <property type="entry name" value="Nucleoside phosphorylase/phosphoribosyltransferase N-terminal domain"/>
    <property type="match status" value="1"/>
</dbReference>
<feature type="binding site" evidence="9">
    <location>
        <position position="97"/>
    </location>
    <ligand>
        <name>anthranilate</name>
        <dbReference type="ChEBI" id="CHEBI:16567"/>
        <label>1</label>
    </ligand>
</feature>
<evidence type="ECO:0000259" key="11">
    <source>
        <dbReference type="Pfam" id="PF02885"/>
    </source>
</evidence>
<keyword evidence="5 9" id="KW-0822">Tryptophan biosynthesis</keyword>
<comment type="catalytic activity">
    <reaction evidence="7 9">
        <text>N-(5-phospho-beta-D-ribosyl)anthranilate + diphosphate = 5-phospho-alpha-D-ribose 1-diphosphate + anthranilate</text>
        <dbReference type="Rhea" id="RHEA:11768"/>
        <dbReference type="ChEBI" id="CHEBI:16567"/>
        <dbReference type="ChEBI" id="CHEBI:18277"/>
        <dbReference type="ChEBI" id="CHEBI:33019"/>
        <dbReference type="ChEBI" id="CHEBI:58017"/>
        <dbReference type="EC" id="2.4.2.18"/>
    </reaction>
</comment>
<dbReference type="OrthoDB" id="9806430at2"/>
<dbReference type="Gene3D" id="3.40.1030.10">
    <property type="entry name" value="Nucleoside phosphorylase/phosphoribosyltransferase catalytic domain"/>
    <property type="match status" value="1"/>
</dbReference>
<feature type="binding site" evidence="9">
    <location>
        <position position="183"/>
    </location>
    <ligand>
        <name>anthranilate</name>
        <dbReference type="ChEBI" id="CHEBI:16567"/>
        <label>2</label>
    </ligand>
</feature>
<comment type="caution">
    <text evidence="12">The sequence shown here is derived from an EMBL/GenBank/DDBJ whole genome shotgun (WGS) entry which is preliminary data.</text>
</comment>
<feature type="binding site" evidence="9">
    <location>
        <begin position="107"/>
        <end position="110"/>
    </location>
    <ligand>
        <name>5-phospho-alpha-D-ribose 1-diphosphate</name>
        <dbReference type="ChEBI" id="CHEBI:58017"/>
    </ligand>
</feature>
<dbReference type="AlphaFoldDB" id="A0A4R5Q9P7"/>
<dbReference type="Gene3D" id="1.20.970.10">
    <property type="entry name" value="Transferase, Pyrimidine Nucleoside Phosphorylase, Chain C"/>
    <property type="match status" value="1"/>
</dbReference>
<keyword evidence="2 9" id="KW-0028">Amino-acid biosynthesis</keyword>
<feature type="binding site" evidence="9">
    <location>
        <position position="105"/>
    </location>
    <ligand>
        <name>5-phospho-alpha-D-ribose 1-diphosphate</name>
        <dbReference type="ChEBI" id="CHEBI:58017"/>
    </ligand>
</feature>
<dbReference type="GO" id="GO:0004048">
    <property type="term" value="F:anthranilate phosphoribosyltransferase activity"/>
    <property type="evidence" value="ECO:0007669"/>
    <property type="project" value="UniProtKB-UniRule"/>
</dbReference>
<dbReference type="PANTHER" id="PTHR43285">
    <property type="entry name" value="ANTHRANILATE PHOSPHORIBOSYLTRANSFERASE"/>
    <property type="match status" value="1"/>
</dbReference>
<evidence type="ECO:0000256" key="5">
    <source>
        <dbReference type="ARBA" id="ARBA00022822"/>
    </source>
</evidence>
<comment type="pathway">
    <text evidence="1 9">Amino-acid biosynthesis; L-tryptophan biosynthesis; L-tryptophan from chorismate: step 2/5.</text>
</comment>
<dbReference type="GO" id="GO:0000287">
    <property type="term" value="F:magnesium ion binding"/>
    <property type="evidence" value="ECO:0007669"/>
    <property type="project" value="UniProtKB-UniRule"/>
</dbReference>
<dbReference type="FunFam" id="3.40.1030.10:FF:000002">
    <property type="entry name" value="Anthranilate phosphoribosyltransferase"/>
    <property type="match status" value="1"/>
</dbReference>
<evidence type="ECO:0000256" key="8">
    <source>
        <dbReference type="ARBA" id="ARBA00061188"/>
    </source>
</evidence>
<feature type="binding site" evidence="9">
    <location>
        <position position="242"/>
    </location>
    <ligand>
        <name>Mg(2+)</name>
        <dbReference type="ChEBI" id="CHEBI:18420"/>
        <label>2</label>
    </ligand>
</feature>
<keyword evidence="13" id="KW-1185">Reference proteome</keyword>
<dbReference type="InterPro" id="IPR017459">
    <property type="entry name" value="Glycosyl_Trfase_fam3_N_dom"/>
</dbReference>
<sequence length="356" mass="36636">MSATATVAAPDQPVPEPEALRPFLGILASGRTLTAEQTETAFRHIMLGAATPSQIGGLLLALRARGETVEEITGAVRALRACMLTVAAPPGTIDTCGTGGDLAGTLNISTAVALVVAACGVPVAKHGNRAVSSRSGAADVLEALGVRIEMPPETAERCLREAGIAFLFAPHYHRAMRSVGSCRRELGTRTIFNLLGPLANPAGSRRQLLGVFARDWLEPLALVLRALGAERAWVVHGGDGLDELTTTGPSSVVELHEGRLTAFELAPEQIGLQRAAPAALRGGDAKANAAALVELLHGARGAYRDIVTLNAAAALLIGGRVGHLAEGAVLARHAIDTGAAAARLASLVRLSKGHPA</sequence>
<evidence type="ECO:0000256" key="1">
    <source>
        <dbReference type="ARBA" id="ARBA00004907"/>
    </source>
</evidence>
<feature type="domain" description="Glycosyl transferase family 3" evidence="10">
    <location>
        <begin position="92"/>
        <end position="340"/>
    </location>
</feature>
<comment type="function">
    <text evidence="9">Catalyzes the transfer of the phosphoribosyl group of 5-phosphorylribose-1-pyrophosphate (PRPP) to anthranilate to yield N-(5'-phosphoribosyl)-anthranilate (PRA).</text>
</comment>
<feature type="domain" description="Glycosyl transferase family 3 N-terminal" evidence="11">
    <location>
        <begin position="22"/>
        <end position="81"/>
    </location>
</feature>
<dbReference type="PANTHER" id="PTHR43285:SF2">
    <property type="entry name" value="ANTHRANILATE PHOSPHORIBOSYLTRANSFERASE"/>
    <property type="match status" value="1"/>
</dbReference>
<feature type="binding site" evidence="9">
    <location>
        <position position="109"/>
    </location>
    <ligand>
        <name>Mg(2+)</name>
        <dbReference type="ChEBI" id="CHEBI:18420"/>
        <label>1</label>
    </ligand>
</feature>
<name>A0A4R5Q9P7_9PROT</name>
<dbReference type="Proteomes" id="UP000295096">
    <property type="component" value="Unassembled WGS sequence"/>
</dbReference>
<evidence type="ECO:0000313" key="12">
    <source>
        <dbReference type="EMBL" id="TDH58917.1"/>
    </source>
</evidence>
<comment type="cofactor">
    <cofactor evidence="9">
        <name>Mg(2+)</name>
        <dbReference type="ChEBI" id="CHEBI:18420"/>
    </cofactor>
    <text evidence="9">Binds 2 magnesium ions per monomer.</text>
</comment>
<comment type="subunit">
    <text evidence="9">Homodimer.</text>
</comment>
<evidence type="ECO:0000259" key="10">
    <source>
        <dbReference type="Pfam" id="PF00591"/>
    </source>
</evidence>
<dbReference type="InterPro" id="IPR036320">
    <property type="entry name" value="Glycosyl_Trfase_fam3_N_dom_sf"/>
</dbReference>
<accession>A0A4R5Q9P7</accession>
<organism evidence="12 13">
    <name type="scientific">Dankookia rubra</name>
    <dbReference type="NCBI Taxonomy" id="1442381"/>
    <lineage>
        <taxon>Bacteria</taxon>
        <taxon>Pseudomonadati</taxon>
        <taxon>Pseudomonadota</taxon>
        <taxon>Alphaproteobacteria</taxon>
        <taxon>Acetobacterales</taxon>
        <taxon>Roseomonadaceae</taxon>
        <taxon>Dankookia</taxon>
    </lineage>
</organism>
<evidence type="ECO:0000256" key="9">
    <source>
        <dbReference type="HAMAP-Rule" id="MF_00211"/>
    </source>
</evidence>
<evidence type="ECO:0000256" key="6">
    <source>
        <dbReference type="ARBA" id="ARBA00023141"/>
    </source>
</evidence>
<evidence type="ECO:0000256" key="2">
    <source>
        <dbReference type="ARBA" id="ARBA00022605"/>
    </source>
</evidence>
<keyword evidence="4 9" id="KW-0808">Transferase</keyword>
<dbReference type="EC" id="2.4.2.18" evidence="9"/>
<evidence type="ECO:0000256" key="3">
    <source>
        <dbReference type="ARBA" id="ARBA00022676"/>
    </source>
</evidence>
<dbReference type="EMBL" id="SMSJ01000090">
    <property type="protein sequence ID" value="TDH58917.1"/>
    <property type="molecule type" value="Genomic_DNA"/>
</dbReference>
<comment type="similarity">
    <text evidence="9">Belongs to the anthranilate phosphoribosyltransferase family.</text>
</comment>
<evidence type="ECO:0000256" key="7">
    <source>
        <dbReference type="ARBA" id="ARBA00052328"/>
    </source>
</evidence>
<dbReference type="GO" id="GO:0005829">
    <property type="term" value="C:cytosol"/>
    <property type="evidence" value="ECO:0007669"/>
    <property type="project" value="TreeGrafter"/>
</dbReference>
<comment type="similarity">
    <text evidence="8">In the C-terminal section; belongs to the anthranilate phosphoribosyltransferase family.</text>
</comment>
<dbReference type="HAMAP" id="MF_00211">
    <property type="entry name" value="TrpD"/>
    <property type="match status" value="1"/>
</dbReference>